<evidence type="ECO:0000313" key="11">
    <source>
        <dbReference type="Proteomes" id="UP000475214"/>
    </source>
</evidence>
<evidence type="ECO:0000256" key="5">
    <source>
        <dbReference type="ARBA" id="ARBA00022748"/>
    </source>
</evidence>
<proteinExistence type="inferred from homology"/>
<dbReference type="InterPro" id="IPR011990">
    <property type="entry name" value="TPR-like_helical_dom_sf"/>
</dbReference>
<evidence type="ECO:0000256" key="6">
    <source>
        <dbReference type="ARBA" id="ARBA00023004"/>
    </source>
</evidence>
<organism evidence="10 11">
    <name type="scientific">Phytoactinopolyspora halotolerans</name>
    <dbReference type="NCBI Taxonomy" id="1981512"/>
    <lineage>
        <taxon>Bacteria</taxon>
        <taxon>Bacillati</taxon>
        <taxon>Actinomycetota</taxon>
        <taxon>Actinomycetes</taxon>
        <taxon>Jiangellales</taxon>
        <taxon>Jiangellaceae</taxon>
        <taxon>Phytoactinopolyspora</taxon>
    </lineage>
</organism>
<feature type="signal peptide" evidence="8">
    <location>
        <begin position="1"/>
        <end position="27"/>
    </location>
</feature>
<dbReference type="InterPro" id="IPR051263">
    <property type="entry name" value="C-type_cytochrome_biogenesis"/>
</dbReference>
<dbReference type="InterPro" id="IPR005616">
    <property type="entry name" value="CcmH/CycL/Ccl2/NrfF_N"/>
</dbReference>
<name>A0A6L9S9V0_9ACTN</name>
<dbReference type="SMART" id="SM00028">
    <property type="entry name" value="TPR"/>
    <property type="match status" value="2"/>
</dbReference>
<dbReference type="GO" id="GO:0046872">
    <property type="term" value="F:metal ion binding"/>
    <property type="evidence" value="ECO:0007669"/>
    <property type="project" value="UniProtKB-KW"/>
</dbReference>
<keyword evidence="6 8" id="KW-0408">Iron</keyword>
<feature type="transmembrane region" description="Helical" evidence="8">
    <location>
        <begin position="102"/>
        <end position="121"/>
    </location>
</feature>
<evidence type="ECO:0000259" key="9">
    <source>
        <dbReference type="Pfam" id="PF03918"/>
    </source>
</evidence>
<dbReference type="PROSITE" id="PS50005">
    <property type="entry name" value="TPR"/>
    <property type="match status" value="1"/>
</dbReference>
<accession>A0A6L9S9V0</accession>
<keyword evidence="7" id="KW-0802">TPR repeat</keyword>
<keyword evidence="2 8" id="KW-0349">Heme</keyword>
<dbReference type="CDD" id="cd16378">
    <property type="entry name" value="CcmH_N"/>
    <property type="match status" value="1"/>
</dbReference>
<comment type="similarity">
    <text evidence="1 8">Belongs to the CcmH/CycL/Ccl2/NrfF family.</text>
</comment>
<evidence type="ECO:0000256" key="8">
    <source>
        <dbReference type="RuleBase" id="RU364112"/>
    </source>
</evidence>
<feature type="chain" id="PRO_5039756275" description="Cytochrome c-type biogenesis protein" evidence="8">
    <location>
        <begin position="28"/>
        <end position="300"/>
    </location>
</feature>
<dbReference type="PANTHER" id="PTHR47870">
    <property type="entry name" value="CYTOCHROME C-TYPE BIOGENESIS PROTEIN CCMH"/>
    <property type="match status" value="1"/>
</dbReference>
<reference evidence="10 11" key="1">
    <citation type="submission" date="2020-02" db="EMBL/GenBank/DDBJ databases">
        <authorList>
            <person name="Li X.-J."/>
            <person name="Han X.-M."/>
        </authorList>
    </citation>
    <scope>NUCLEOTIDE SEQUENCE [LARGE SCALE GENOMIC DNA]</scope>
    <source>
        <strain evidence="10 11">CCTCC AB 2017055</strain>
    </source>
</reference>
<evidence type="ECO:0000256" key="2">
    <source>
        <dbReference type="ARBA" id="ARBA00022617"/>
    </source>
</evidence>
<keyword evidence="8" id="KW-0812">Transmembrane</keyword>
<dbReference type="Pfam" id="PF03918">
    <property type="entry name" value="CcmH"/>
    <property type="match status" value="1"/>
</dbReference>
<dbReference type="InterPro" id="IPR038297">
    <property type="entry name" value="CcmH/CycL/NrfF/Ccl2_sf"/>
</dbReference>
<evidence type="ECO:0000256" key="1">
    <source>
        <dbReference type="ARBA" id="ARBA00010342"/>
    </source>
</evidence>
<dbReference type="Proteomes" id="UP000475214">
    <property type="component" value="Unassembled WGS sequence"/>
</dbReference>
<dbReference type="InterPro" id="IPR019734">
    <property type="entry name" value="TPR_rpt"/>
</dbReference>
<sequence>MRRWLAWAGMLAAIAFAVFGLWSAAAAQRTTPADDVRSVATTLRCPTCTAESVADSTAPMATSMRTTVEEKLAAGESPDEIRAWFVERYGQQVLLQPPQHGIGLALWLLPLVVAPATAWLVVRARGGGRPARWLAGGAACTIVVGAWFAFEHDQWGADRAAAAAPVADPVGALGRAVEETPGDVELRLALGRALGDSGRHVEAAEHLQAATRLEPRNPSALYLTAFSLARADRQADAEPLLERLLDVAPEHAEGLLLLGTIRHQQGDPAGDELLRRFLEVAPDHPAADQAESMVNGDERG</sequence>
<dbReference type="RefSeq" id="WP_163740192.1">
    <property type="nucleotide sequence ID" value="NZ_JAAGOA010000012.1"/>
</dbReference>
<evidence type="ECO:0000313" key="10">
    <source>
        <dbReference type="EMBL" id="NEE02016.1"/>
    </source>
</evidence>
<dbReference type="Pfam" id="PF14559">
    <property type="entry name" value="TPR_19"/>
    <property type="match status" value="1"/>
</dbReference>
<keyword evidence="8" id="KW-0472">Membrane</keyword>
<evidence type="ECO:0000256" key="3">
    <source>
        <dbReference type="ARBA" id="ARBA00022723"/>
    </source>
</evidence>
<dbReference type="GO" id="GO:0005886">
    <property type="term" value="C:plasma membrane"/>
    <property type="evidence" value="ECO:0007669"/>
    <property type="project" value="TreeGrafter"/>
</dbReference>
<keyword evidence="11" id="KW-1185">Reference proteome</keyword>
<dbReference type="Gene3D" id="1.25.40.10">
    <property type="entry name" value="Tetratricopeptide repeat domain"/>
    <property type="match status" value="1"/>
</dbReference>
<keyword evidence="8" id="KW-1133">Transmembrane helix</keyword>
<evidence type="ECO:0000256" key="7">
    <source>
        <dbReference type="PROSITE-ProRule" id="PRU00339"/>
    </source>
</evidence>
<keyword evidence="5" id="KW-0201">Cytochrome c-type biogenesis</keyword>
<dbReference type="SUPFAM" id="SSF48452">
    <property type="entry name" value="TPR-like"/>
    <property type="match status" value="1"/>
</dbReference>
<keyword evidence="3 8" id="KW-0479">Metal-binding</keyword>
<dbReference type="GO" id="GO:0017004">
    <property type="term" value="P:cytochrome complex assembly"/>
    <property type="evidence" value="ECO:0007669"/>
    <property type="project" value="UniProtKB-KW"/>
</dbReference>
<dbReference type="EMBL" id="JAAGOA010000012">
    <property type="protein sequence ID" value="NEE02016.1"/>
    <property type="molecule type" value="Genomic_DNA"/>
</dbReference>
<evidence type="ECO:0000256" key="4">
    <source>
        <dbReference type="ARBA" id="ARBA00022729"/>
    </source>
</evidence>
<dbReference type="Gene3D" id="1.10.8.640">
    <property type="entry name" value="Cytochrome C biogenesis protein"/>
    <property type="match status" value="1"/>
</dbReference>
<comment type="caution">
    <text evidence="10">The sequence shown here is derived from an EMBL/GenBank/DDBJ whole genome shotgun (WGS) entry which is preliminary data.</text>
</comment>
<dbReference type="AlphaFoldDB" id="A0A6L9S9V0"/>
<feature type="repeat" description="TPR" evidence="7">
    <location>
        <begin position="184"/>
        <end position="217"/>
    </location>
</feature>
<feature type="transmembrane region" description="Helical" evidence="8">
    <location>
        <begin position="133"/>
        <end position="150"/>
    </location>
</feature>
<gene>
    <name evidence="10" type="ORF">G1H10_17720</name>
</gene>
<feature type="domain" description="CcmH/CycL/Ccl2/NrfF N-terminal" evidence="9">
    <location>
        <begin position="22"/>
        <end position="123"/>
    </location>
</feature>
<dbReference type="PANTHER" id="PTHR47870:SF1">
    <property type="entry name" value="CYTOCHROME C-TYPE BIOGENESIS PROTEIN CCMH"/>
    <property type="match status" value="1"/>
</dbReference>
<keyword evidence="4 8" id="KW-0732">Signal</keyword>
<comment type="function">
    <text evidence="8">Possible subunit of a heme lyase.</text>
</comment>
<protein>
    <recommendedName>
        <fullName evidence="8">Cytochrome c-type biogenesis protein</fullName>
    </recommendedName>
</protein>